<dbReference type="GO" id="GO:0030428">
    <property type="term" value="C:cell septum"/>
    <property type="evidence" value="ECO:0007669"/>
    <property type="project" value="UniProtKB-SubCell"/>
</dbReference>
<feature type="domain" description="Translation initiation factor 5A C-terminal" evidence="4">
    <location>
        <begin position="406"/>
        <end position="471"/>
    </location>
</feature>
<protein>
    <recommendedName>
        <fullName evidence="8">Translation elongation factor IF5A C-terminal domain-containing protein</fullName>
    </recommendedName>
</protein>
<dbReference type="GO" id="GO:0003723">
    <property type="term" value="F:RNA binding"/>
    <property type="evidence" value="ECO:0007669"/>
    <property type="project" value="InterPro"/>
</dbReference>
<evidence type="ECO:0000259" key="4">
    <source>
        <dbReference type="Pfam" id="PF01287"/>
    </source>
</evidence>
<dbReference type="InterPro" id="IPR014722">
    <property type="entry name" value="Rib_uL2_dom2"/>
</dbReference>
<dbReference type="AlphaFoldDB" id="A0AAN7BUM4"/>
<accession>A0AAN7BUM4</accession>
<evidence type="ECO:0000313" key="6">
    <source>
        <dbReference type="EMBL" id="KAK4229904.1"/>
    </source>
</evidence>
<feature type="region of interest" description="Disordered" evidence="3">
    <location>
        <begin position="133"/>
        <end position="179"/>
    </location>
</feature>
<evidence type="ECO:0000259" key="5">
    <source>
        <dbReference type="Pfam" id="PF21485"/>
    </source>
</evidence>
<dbReference type="InterPro" id="IPR037318">
    <property type="entry name" value="Hex1_S1"/>
</dbReference>
<organism evidence="6 7">
    <name type="scientific">Podospora fimiseda</name>
    <dbReference type="NCBI Taxonomy" id="252190"/>
    <lineage>
        <taxon>Eukaryota</taxon>
        <taxon>Fungi</taxon>
        <taxon>Dikarya</taxon>
        <taxon>Ascomycota</taxon>
        <taxon>Pezizomycotina</taxon>
        <taxon>Sordariomycetes</taxon>
        <taxon>Sordariomycetidae</taxon>
        <taxon>Sordariales</taxon>
        <taxon>Podosporaceae</taxon>
        <taxon>Podospora</taxon>
    </lineage>
</organism>
<dbReference type="EMBL" id="MU865303">
    <property type="protein sequence ID" value="KAK4229904.1"/>
    <property type="molecule type" value="Genomic_DNA"/>
</dbReference>
<dbReference type="Pfam" id="PF01287">
    <property type="entry name" value="eIF-5a"/>
    <property type="match status" value="1"/>
</dbReference>
<dbReference type="GO" id="GO:0003746">
    <property type="term" value="F:translation elongation factor activity"/>
    <property type="evidence" value="ECO:0007669"/>
    <property type="project" value="InterPro"/>
</dbReference>
<keyword evidence="7" id="KW-1185">Reference proteome</keyword>
<evidence type="ECO:0000313" key="7">
    <source>
        <dbReference type="Proteomes" id="UP001301958"/>
    </source>
</evidence>
<comment type="subcellular location">
    <subcellularLocation>
        <location evidence="1">Cell septum</location>
    </subcellularLocation>
</comment>
<evidence type="ECO:0000256" key="3">
    <source>
        <dbReference type="SAM" id="MobiDB-lite"/>
    </source>
</evidence>
<feature type="compositionally biased region" description="Low complexity" evidence="3">
    <location>
        <begin position="145"/>
        <end position="154"/>
    </location>
</feature>
<dbReference type="FunFam" id="2.40.50.140:FF:000229">
    <property type="entry name" value="Woronin body major protein"/>
    <property type="match status" value="1"/>
</dbReference>
<dbReference type="InterPro" id="IPR001884">
    <property type="entry name" value="IF5A-like"/>
</dbReference>
<reference evidence="6" key="1">
    <citation type="journal article" date="2023" name="Mol. Phylogenet. Evol.">
        <title>Genome-scale phylogeny and comparative genomics of the fungal order Sordariales.</title>
        <authorList>
            <person name="Hensen N."/>
            <person name="Bonometti L."/>
            <person name="Westerberg I."/>
            <person name="Brannstrom I.O."/>
            <person name="Guillou S."/>
            <person name="Cros-Aarteil S."/>
            <person name="Calhoun S."/>
            <person name="Haridas S."/>
            <person name="Kuo A."/>
            <person name="Mondo S."/>
            <person name="Pangilinan J."/>
            <person name="Riley R."/>
            <person name="LaButti K."/>
            <person name="Andreopoulos B."/>
            <person name="Lipzen A."/>
            <person name="Chen C."/>
            <person name="Yan M."/>
            <person name="Daum C."/>
            <person name="Ng V."/>
            <person name="Clum A."/>
            <person name="Steindorff A."/>
            <person name="Ohm R.A."/>
            <person name="Martin F."/>
            <person name="Silar P."/>
            <person name="Natvig D.O."/>
            <person name="Lalanne C."/>
            <person name="Gautier V."/>
            <person name="Ament-Velasquez S.L."/>
            <person name="Kruys A."/>
            <person name="Hutchinson M.I."/>
            <person name="Powell A.J."/>
            <person name="Barry K."/>
            <person name="Miller A.N."/>
            <person name="Grigoriev I.V."/>
            <person name="Debuchy R."/>
            <person name="Gladieux P."/>
            <person name="Hiltunen Thoren M."/>
            <person name="Johannesson H."/>
        </authorList>
    </citation>
    <scope>NUCLEOTIDE SEQUENCE</scope>
    <source>
        <strain evidence="6">CBS 990.96</strain>
    </source>
</reference>
<dbReference type="GO" id="GO:0045901">
    <property type="term" value="P:positive regulation of translational elongation"/>
    <property type="evidence" value="ECO:0007669"/>
    <property type="project" value="InterPro"/>
</dbReference>
<evidence type="ECO:0000256" key="2">
    <source>
        <dbReference type="ARBA" id="ARBA00061629"/>
    </source>
</evidence>
<dbReference type="GO" id="GO:0043022">
    <property type="term" value="F:ribosome binding"/>
    <property type="evidence" value="ECO:0007669"/>
    <property type="project" value="InterPro"/>
</dbReference>
<name>A0AAN7BUM4_9PEZI</name>
<dbReference type="InterPro" id="IPR020189">
    <property type="entry name" value="IF5A_C"/>
</dbReference>
<dbReference type="Gene3D" id="2.30.30.30">
    <property type="match status" value="1"/>
</dbReference>
<dbReference type="Pfam" id="PF21485">
    <property type="entry name" value="IF5A-like_N"/>
    <property type="match status" value="1"/>
</dbReference>
<dbReference type="Proteomes" id="UP001301958">
    <property type="component" value="Unassembled WGS sequence"/>
</dbReference>
<comment type="similarity">
    <text evidence="2">Belongs to the eIF-5A family. Hex1 subfamily.</text>
</comment>
<dbReference type="GO" id="GO:0045905">
    <property type="term" value="P:positive regulation of translational termination"/>
    <property type="evidence" value="ECO:0007669"/>
    <property type="project" value="InterPro"/>
</dbReference>
<dbReference type="InterPro" id="IPR008991">
    <property type="entry name" value="Translation_prot_SH3-like_sf"/>
</dbReference>
<evidence type="ECO:0000256" key="1">
    <source>
        <dbReference type="ARBA" id="ARBA00004431"/>
    </source>
</evidence>
<dbReference type="SUPFAM" id="SSF50104">
    <property type="entry name" value="Translation proteins SH3-like domain"/>
    <property type="match status" value="1"/>
</dbReference>
<dbReference type="Gene3D" id="2.40.50.140">
    <property type="entry name" value="Nucleic acid-binding proteins"/>
    <property type="match status" value="1"/>
</dbReference>
<sequence>MDFLLRGVCESVCLSVVRDLLVKEDCLLRPKVANLDFEARVPVPFSVFPSAYKEAETATQTHVHEQVKIQVPVVPKPPPVAPPVAALLPPPPKVEERIKQKVEKVVEKVEKHTHHHLPAKVEKIVEKFHFHDHDHKHKHHDHKPQQLQLPQPQKSSYTESRIEIDSRHRPHTTALDLAESEYRSRIQSNYQSETATAAPSYRPTTVKKPSSFVGDLTVDFPAPRPSAYKKTSSHSDDLTVAVVPRKTTVIRKDVKLIDETVEPRRYTPSTVSTSSKTSKAEMGYYDEDGHYRSFRQDLSSKLHKIADRIPHYAAHASVEVASSGAVAPKPTANTVTIPCHHIRLGDILILQGRPCQVIRISTSAATGQHRYLGVDLFTKQLHEESSFVSNPAPSVVVQTMLGPVFKQYRVLDMQDGTIVAMTESGDVKQNLSVIDQSNLWSRLQKAFESGRGSVRVLVVTDNGREMAVDMKVVHGSRL</sequence>
<evidence type="ECO:0008006" key="8">
    <source>
        <dbReference type="Google" id="ProtNLM"/>
    </source>
</evidence>
<dbReference type="SUPFAM" id="SSF50249">
    <property type="entry name" value="Nucleic acid-binding proteins"/>
    <property type="match status" value="1"/>
</dbReference>
<dbReference type="FunFam" id="2.30.30.30:FF:000033">
    <property type="entry name" value="Woronin body major protein HEX1"/>
    <property type="match status" value="1"/>
</dbReference>
<dbReference type="CDD" id="cd04469">
    <property type="entry name" value="S1_Hex1"/>
    <property type="match status" value="1"/>
</dbReference>
<dbReference type="PANTHER" id="PTHR11673">
    <property type="entry name" value="TRANSLATION INITIATION FACTOR 5A FAMILY MEMBER"/>
    <property type="match status" value="1"/>
</dbReference>
<comment type="caution">
    <text evidence="6">The sequence shown here is derived from an EMBL/GenBank/DDBJ whole genome shotgun (WGS) entry which is preliminary data.</text>
</comment>
<reference evidence="6" key="2">
    <citation type="submission" date="2023-05" db="EMBL/GenBank/DDBJ databases">
        <authorList>
            <consortium name="Lawrence Berkeley National Laboratory"/>
            <person name="Steindorff A."/>
            <person name="Hensen N."/>
            <person name="Bonometti L."/>
            <person name="Westerberg I."/>
            <person name="Brannstrom I.O."/>
            <person name="Guillou S."/>
            <person name="Cros-Aarteil S."/>
            <person name="Calhoun S."/>
            <person name="Haridas S."/>
            <person name="Kuo A."/>
            <person name="Mondo S."/>
            <person name="Pangilinan J."/>
            <person name="Riley R."/>
            <person name="Labutti K."/>
            <person name="Andreopoulos B."/>
            <person name="Lipzen A."/>
            <person name="Chen C."/>
            <person name="Yanf M."/>
            <person name="Daum C."/>
            <person name="Ng V."/>
            <person name="Clum A."/>
            <person name="Ohm R."/>
            <person name="Martin F."/>
            <person name="Silar P."/>
            <person name="Natvig D."/>
            <person name="Lalanne C."/>
            <person name="Gautier V."/>
            <person name="Ament-Velasquez S.L."/>
            <person name="Kruys A."/>
            <person name="Hutchinson M.I."/>
            <person name="Powell A.J."/>
            <person name="Barry K."/>
            <person name="Miller A.N."/>
            <person name="Grigoriev I.V."/>
            <person name="Debuchy R."/>
            <person name="Gladieux P."/>
            <person name="Thoren M.H."/>
            <person name="Johannesson H."/>
        </authorList>
    </citation>
    <scope>NUCLEOTIDE SEQUENCE</scope>
    <source>
        <strain evidence="6">CBS 990.96</strain>
    </source>
</reference>
<gene>
    <name evidence="6" type="ORF">QBC38DRAFT_507801</name>
</gene>
<feature type="domain" description="Translation initiation factor 5A-like N-terminal" evidence="5">
    <location>
        <begin position="333"/>
        <end position="384"/>
    </location>
</feature>
<dbReference type="GO" id="GO:0140266">
    <property type="term" value="C:Woronin body"/>
    <property type="evidence" value="ECO:0007669"/>
    <property type="project" value="UniProtKB-ARBA"/>
</dbReference>
<dbReference type="InterPro" id="IPR048670">
    <property type="entry name" value="IF5A-like_N"/>
</dbReference>
<proteinExistence type="inferred from homology"/>
<dbReference type="InterPro" id="IPR012340">
    <property type="entry name" value="NA-bd_OB-fold"/>
</dbReference>